<dbReference type="InterPro" id="IPR037207">
    <property type="entry name" value="Nuop51_4Fe4S-bd_sf"/>
</dbReference>
<dbReference type="InterPro" id="IPR019575">
    <property type="entry name" value="Nuop51_4Fe4S-bd"/>
</dbReference>
<dbReference type="SUPFAM" id="SSF140490">
    <property type="entry name" value="Nqo1C-terminal domain-like"/>
    <property type="match status" value="1"/>
</dbReference>
<comment type="cofactor">
    <cofactor evidence="2">
        <name>[4Fe-4S] cluster</name>
        <dbReference type="ChEBI" id="CHEBI:49883"/>
    </cofactor>
</comment>
<evidence type="ECO:0000256" key="1">
    <source>
        <dbReference type="ARBA" id="ARBA00001917"/>
    </source>
</evidence>
<evidence type="ECO:0000313" key="6">
    <source>
        <dbReference type="EMBL" id="KAJ8978741.1"/>
    </source>
</evidence>
<dbReference type="InterPro" id="IPR050837">
    <property type="entry name" value="ComplexI_51kDa_subunit"/>
</dbReference>
<sequence length="169" mass="19289">MHKIIIKECWQVTLDSLDREWRSLGGNKNHDQVVFRDCETAIMDYDGLRQVQSSLGTAAIIVMSKSTDIVRAIARLSLFYKHESCGQCTPCREGVSWLSKIMARFVGGCAKPEEIDMILELTKQIEGHTICALENAAAWPIQGLIRHFRPEIEERMRQFQVKQECESSC</sequence>
<feature type="domain" description="NADH-ubiquinone oxidoreductase 51kDa subunit iron-sulphur binding" evidence="5">
    <location>
        <begin position="70"/>
        <end position="115"/>
    </location>
</feature>
<dbReference type="PANTHER" id="PTHR11780:SF10">
    <property type="entry name" value="NADH DEHYDROGENASE [UBIQUINONE] FLAVOPROTEIN 1, MITOCHONDRIAL"/>
    <property type="match status" value="1"/>
</dbReference>
<reference evidence="6" key="1">
    <citation type="journal article" date="2023" name="Insect Mol. Biol.">
        <title>Genome sequencing provides insights into the evolution of gene families encoding plant cell wall-degrading enzymes in longhorned beetles.</title>
        <authorList>
            <person name="Shin N.R."/>
            <person name="Okamura Y."/>
            <person name="Kirsch R."/>
            <person name="Pauchet Y."/>
        </authorList>
    </citation>
    <scope>NUCLEOTIDE SEQUENCE</scope>
    <source>
        <strain evidence="6">MMC_N1</strain>
    </source>
</reference>
<dbReference type="PROSITE" id="PS00645">
    <property type="entry name" value="COMPLEX1_51K_2"/>
    <property type="match status" value="1"/>
</dbReference>
<accession>A0ABQ9JKM0</accession>
<protein>
    <recommendedName>
        <fullName evidence="5">NADH-ubiquinone oxidoreductase 51kDa subunit iron-sulphur binding domain-containing protein</fullName>
    </recommendedName>
</protein>
<proteinExistence type="predicted"/>
<evidence type="ECO:0000256" key="2">
    <source>
        <dbReference type="ARBA" id="ARBA00001966"/>
    </source>
</evidence>
<gene>
    <name evidence="6" type="ORF">NQ317_003274</name>
</gene>
<dbReference type="EMBL" id="JAPWTJ010000407">
    <property type="protein sequence ID" value="KAJ8978741.1"/>
    <property type="molecule type" value="Genomic_DNA"/>
</dbReference>
<evidence type="ECO:0000313" key="7">
    <source>
        <dbReference type="Proteomes" id="UP001162164"/>
    </source>
</evidence>
<comment type="cofactor">
    <cofactor evidence="1">
        <name>FMN</name>
        <dbReference type="ChEBI" id="CHEBI:58210"/>
    </cofactor>
</comment>
<keyword evidence="3" id="KW-0285">Flavoprotein</keyword>
<name>A0ABQ9JKM0_9CUCU</name>
<dbReference type="Pfam" id="PF10589">
    <property type="entry name" value="NADH_4Fe-4S"/>
    <property type="match status" value="1"/>
</dbReference>
<dbReference type="InterPro" id="IPR001949">
    <property type="entry name" value="NADH-UbQ_OxRdtase_51kDa_CS"/>
</dbReference>
<keyword evidence="7" id="KW-1185">Reference proteome</keyword>
<dbReference type="PANTHER" id="PTHR11780">
    <property type="entry name" value="NADH-UBIQUINONE OXIDOREDUCTASE FLAVOPROTEIN 1 NDUFV1"/>
    <property type="match status" value="1"/>
</dbReference>
<dbReference type="Proteomes" id="UP001162164">
    <property type="component" value="Unassembled WGS sequence"/>
</dbReference>
<organism evidence="6 7">
    <name type="scientific">Molorchus minor</name>
    <dbReference type="NCBI Taxonomy" id="1323400"/>
    <lineage>
        <taxon>Eukaryota</taxon>
        <taxon>Metazoa</taxon>
        <taxon>Ecdysozoa</taxon>
        <taxon>Arthropoda</taxon>
        <taxon>Hexapoda</taxon>
        <taxon>Insecta</taxon>
        <taxon>Pterygota</taxon>
        <taxon>Neoptera</taxon>
        <taxon>Endopterygota</taxon>
        <taxon>Coleoptera</taxon>
        <taxon>Polyphaga</taxon>
        <taxon>Cucujiformia</taxon>
        <taxon>Chrysomeloidea</taxon>
        <taxon>Cerambycidae</taxon>
        <taxon>Lamiinae</taxon>
        <taxon>Monochamini</taxon>
        <taxon>Molorchus</taxon>
    </lineage>
</organism>
<comment type="caution">
    <text evidence="6">The sequence shown here is derived from an EMBL/GenBank/DDBJ whole genome shotgun (WGS) entry which is preliminary data.</text>
</comment>
<dbReference type="Gene3D" id="1.20.1440.230">
    <property type="entry name" value="NADH-ubiquinone oxidoreductase 51kDa subunit, iron-sulphur binding domain"/>
    <property type="match status" value="1"/>
</dbReference>
<keyword evidence="4" id="KW-0288">FMN</keyword>
<evidence type="ECO:0000256" key="3">
    <source>
        <dbReference type="ARBA" id="ARBA00022630"/>
    </source>
</evidence>
<dbReference type="SMART" id="SM00928">
    <property type="entry name" value="NADH_4Fe-4S"/>
    <property type="match status" value="1"/>
</dbReference>
<evidence type="ECO:0000259" key="5">
    <source>
        <dbReference type="SMART" id="SM00928"/>
    </source>
</evidence>
<evidence type="ECO:0000256" key="4">
    <source>
        <dbReference type="ARBA" id="ARBA00022643"/>
    </source>
</evidence>